<protein>
    <recommendedName>
        <fullName evidence="3">Toxin HigB-2</fullName>
    </recommendedName>
</protein>
<accession>A0A518IMH8</accession>
<evidence type="ECO:0008006" key="3">
    <source>
        <dbReference type="Google" id="ProtNLM"/>
    </source>
</evidence>
<gene>
    <name evidence="1" type="ORF">Mal33_02480</name>
</gene>
<proteinExistence type="predicted"/>
<dbReference type="EMBL" id="CP036318">
    <property type="protein sequence ID" value="QDV54298.1"/>
    <property type="molecule type" value="Genomic_DNA"/>
</dbReference>
<dbReference type="AlphaFoldDB" id="A0A518IMH8"/>
<organism evidence="1 2">
    <name type="scientific">Rosistilla oblonga</name>
    <dbReference type="NCBI Taxonomy" id="2527990"/>
    <lineage>
        <taxon>Bacteria</taxon>
        <taxon>Pseudomonadati</taxon>
        <taxon>Planctomycetota</taxon>
        <taxon>Planctomycetia</taxon>
        <taxon>Pirellulales</taxon>
        <taxon>Pirellulaceae</taxon>
        <taxon>Rosistilla</taxon>
    </lineage>
</organism>
<evidence type="ECO:0000313" key="1">
    <source>
        <dbReference type="EMBL" id="QDV54298.1"/>
    </source>
</evidence>
<name>A0A518IMH8_9BACT</name>
<dbReference type="Proteomes" id="UP000316770">
    <property type="component" value="Chromosome"/>
</dbReference>
<reference evidence="1 2" key="1">
    <citation type="submission" date="2019-02" db="EMBL/GenBank/DDBJ databases">
        <title>Deep-cultivation of Planctomycetes and their phenomic and genomic characterization uncovers novel biology.</title>
        <authorList>
            <person name="Wiegand S."/>
            <person name="Jogler M."/>
            <person name="Boedeker C."/>
            <person name="Pinto D."/>
            <person name="Vollmers J."/>
            <person name="Rivas-Marin E."/>
            <person name="Kohn T."/>
            <person name="Peeters S.H."/>
            <person name="Heuer A."/>
            <person name="Rast P."/>
            <person name="Oberbeckmann S."/>
            <person name="Bunk B."/>
            <person name="Jeske O."/>
            <person name="Meyerdierks A."/>
            <person name="Storesund J.E."/>
            <person name="Kallscheuer N."/>
            <person name="Luecker S."/>
            <person name="Lage O.M."/>
            <person name="Pohl T."/>
            <person name="Merkel B.J."/>
            <person name="Hornburger P."/>
            <person name="Mueller R.-W."/>
            <person name="Bruemmer F."/>
            <person name="Labrenz M."/>
            <person name="Spormann A.M."/>
            <person name="Op den Camp H."/>
            <person name="Overmann J."/>
            <person name="Amann R."/>
            <person name="Jetten M.S.M."/>
            <person name="Mascher T."/>
            <person name="Medema M.H."/>
            <person name="Devos D.P."/>
            <person name="Kaster A.-K."/>
            <person name="Ovreas L."/>
            <person name="Rohde M."/>
            <person name="Galperin M.Y."/>
            <person name="Jogler C."/>
        </authorList>
    </citation>
    <scope>NUCLEOTIDE SEQUENCE [LARGE SCALE GENOMIC DNA]</scope>
    <source>
        <strain evidence="1 2">Mal33</strain>
    </source>
</reference>
<dbReference type="OrthoDB" id="9812066at2"/>
<keyword evidence="2" id="KW-1185">Reference proteome</keyword>
<dbReference type="RefSeq" id="WP_145117308.1">
    <property type="nucleotide sequence ID" value="NZ_CP036292.1"/>
</dbReference>
<evidence type="ECO:0000313" key="2">
    <source>
        <dbReference type="Proteomes" id="UP000316770"/>
    </source>
</evidence>
<sequence>MDYQPSDGTWQVGGDARLLIELRQQMTTDQYESNKQALKEFLCGYFSSGDCNRALGDSISPLKATAKGGKVLKVRWALPGSGKSGSLRLVVVAYCHEKRVHIAQAFNRRDNPSGDDFREAVDDY</sequence>